<dbReference type="EMBL" id="JAWXYB010000018">
    <property type="protein sequence ID" value="MDX5932621.1"/>
    <property type="molecule type" value="Genomic_DNA"/>
</dbReference>
<dbReference type="InterPro" id="IPR050718">
    <property type="entry name" value="ApaG-like"/>
</dbReference>
<protein>
    <recommendedName>
        <fullName evidence="1 2">Protein ApaG</fullName>
    </recommendedName>
</protein>
<dbReference type="InterPro" id="IPR007474">
    <property type="entry name" value="ApaG_domain"/>
</dbReference>
<dbReference type="Proteomes" id="UP001279553">
    <property type="component" value="Unassembled WGS sequence"/>
</dbReference>
<reference evidence="4 5" key="1">
    <citation type="submission" date="2023-11" db="EMBL/GenBank/DDBJ databases">
        <title>MicrobeMod: A computational toolkit for identifying prokaryotic methylation and restriction-modification with nanopore sequencing.</title>
        <authorList>
            <person name="Crits-Christoph A."/>
            <person name="Kang S.C."/>
            <person name="Lee H."/>
            <person name="Ostrov N."/>
        </authorList>
    </citation>
    <scope>NUCLEOTIDE SEQUENCE [LARGE SCALE GENOMIC DNA]</scope>
    <source>
        <strain evidence="4 5">DSMZ 700</strain>
    </source>
</reference>
<gene>
    <name evidence="2 4" type="primary">apaG</name>
    <name evidence="4" type="ORF">SIL87_17855</name>
</gene>
<dbReference type="InterPro" id="IPR023065">
    <property type="entry name" value="Uncharacterised_ApaG"/>
</dbReference>
<evidence type="ECO:0000256" key="2">
    <source>
        <dbReference type="HAMAP-Rule" id="MF_00791"/>
    </source>
</evidence>
<dbReference type="RefSeq" id="WP_319615475.1">
    <property type="nucleotide sequence ID" value="NZ_JAWXYB010000018.1"/>
</dbReference>
<feature type="domain" description="ApaG" evidence="3">
    <location>
        <begin position="11"/>
        <end position="136"/>
    </location>
</feature>
<dbReference type="PANTHER" id="PTHR47191:SF2">
    <property type="entry name" value="OS05G0170800 PROTEIN"/>
    <property type="match status" value="1"/>
</dbReference>
<name>A0AAW9DTV8_ACIAO</name>
<keyword evidence="5" id="KW-1185">Reference proteome</keyword>
<dbReference type="InterPro" id="IPR036767">
    <property type="entry name" value="ApaG_sf"/>
</dbReference>
<evidence type="ECO:0000313" key="5">
    <source>
        <dbReference type="Proteomes" id="UP001279553"/>
    </source>
</evidence>
<dbReference type="NCBIfam" id="NF003967">
    <property type="entry name" value="PRK05461.1"/>
    <property type="match status" value="1"/>
</dbReference>
<dbReference type="Gene3D" id="2.60.40.1470">
    <property type="entry name" value="ApaG domain"/>
    <property type="match status" value="1"/>
</dbReference>
<comment type="caution">
    <text evidence="4">The sequence shown here is derived from an EMBL/GenBank/DDBJ whole genome shotgun (WGS) entry which is preliminary data.</text>
</comment>
<evidence type="ECO:0000259" key="3">
    <source>
        <dbReference type="PROSITE" id="PS51087"/>
    </source>
</evidence>
<dbReference type="Pfam" id="PF04379">
    <property type="entry name" value="DUF525"/>
    <property type="match status" value="1"/>
</dbReference>
<dbReference type="PANTHER" id="PTHR47191">
    <property type="entry name" value="OS05G0170800 PROTEIN"/>
    <property type="match status" value="1"/>
</dbReference>
<dbReference type="HAMAP" id="MF_00791">
    <property type="entry name" value="ApaG"/>
    <property type="match status" value="1"/>
</dbReference>
<evidence type="ECO:0000256" key="1">
    <source>
        <dbReference type="ARBA" id="ARBA00017693"/>
    </source>
</evidence>
<organism evidence="4 5">
    <name type="scientific">Acidiphilium acidophilum</name>
    <name type="common">Thiobacillus acidophilus</name>
    <dbReference type="NCBI Taxonomy" id="76588"/>
    <lineage>
        <taxon>Bacteria</taxon>
        <taxon>Pseudomonadati</taxon>
        <taxon>Pseudomonadota</taxon>
        <taxon>Alphaproteobacteria</taxon>
        <taxon>Acetobacterales</taxon>
        <taxon>Acidocellaceae</taxon>
        <taxon>Acidiphilium</taxon>
    </lineage>
</organism>
<dbReference type="PROSITE" id="PS51087">
    <property type="entry name" value="APAG"/>
    <property type="match status" value="1"/>
</dbReference>
<evidence type="ECO:0000313" key="4">
    <source>
        <dbReference type="EMBL" id="MDX5932621.1"/>
    </source>
</evidence>
<proteinExistence type="inferred from homology"/>
<dbReference type="SUPFAM" id="SSF110069">
    <property type="entry name" value="ApaG-like"/>
    <property type="match status" value="1"/>
</dbReference>
<accession>A0AAW9DTV8</accession>
<dbReference type="AlphaFoldDB" id="A0AAW9DTV8"/>
<sequence>MARLSANELYTRETAGIRITIRVIYLADQSRPDDRHFVWAYHVRIENTGTRTMQLLRRTWTITDGNGHLQQIHGPGVVGEQPVLDPGDVFEYTSGTPLETPSGFMSGFYHMLVVDSGEVQDVPTPPFSLDSPHADSRLH</sequence>